<sequence length="293" mass="34775">MSIVIIVFLLDMQKESYRHLSFESSMRFLDEFFRILSELFAIFSDDHSYCDIRRQMNTEEILIGIRRHWIIHQEEALRELEIALQNEQELNSIALVGPVGVGKSLVVNSLVAAFPWPKNVYIYAWNMDIKDESEKFRMLRMIIQKFSDCGCNLLIVENLQASDHALVFLLKDYIEKIINKSKRIIIVYVFKLISTTDEYLRERQRASLMKSLTEEYVVNFNAFTKKELEDCIYREMRLEKINLQPEDFNKIIETIDVTRSGCRNVNERVLMYGTAPRRLYNYITVIFNFLKNF</sequence>
<dbReference type="Proteomes" id="UP000091820">
    <property type="component" value="Unassembled WGS sequence"/>
</dbReference>
<reference evidence="2" key="1">
    <citation type="submission" date="2014-03" db="EMBL/GenBank/DDBJ databases">
        <authorList>
            <person name="Aksoy S."/>
            <person name="Warren W."/>
            <person name="Wilson R.K."/>
        </authorList>
    </citation>
    <scope>NUCLEOTIDE SEQUENCE [LARGE SCALE GENOMIC DNA]</scope>
    <source>
        <strain evidence="2">IAEA</strain>
    </source>
</reference>
<dbReference type="AlphaFoldDB" id="A0A1A9WIL9"/>
<keyword evidence="2" id="KW-1185">Reference proteome</keyword>
<dbReference type="EnsemblMetazoa" id="GBRI021135-RA">
    <property type="protein sequence ID" value="GBRI021135-PA"/>
    <property type="gene ID" value="GBRI021135"/>
</dbReference>
<proteinExistence type="predicted"/>
<dbReference type="InterPro" id="IPR027417">
    <property type="entry name" value="P-loop_NTPase"/>
</dbReference>
<name>A0A1A9WIL9_9MUSC</name>
<evidence type="ECO:0000313" key="1">
    <source>
        <dbReference type="EnsemblMetazoa" id="GBRI021135-PA"/>
    </source>
</evidence>
<reference evidence="1" key="2">
    <citation type="submission" date="2020-05" db="UniProtKB">
        <authorList>
            <consortium name="EnsemblMetazoa"/>
        </authorList>
    </citation>
    <scope>IDENTIFICATION</scope>
    <source>
        <strain evidence="1">IAEA</strain>
    </source>
</reference>
<accession>A0A1A9WIL9</accession>
<organism evidence="1 2">
    <name type="scientific">Glossina brevipalpis</name>
    <dbReference type="NCBI Taxonomy" id="37001"/>
    <lineage>
        <taxon>Eukaryota</taxon>
        <taxon>Metazoa</taxon>
        <taxon>Ecdysozoa</taxon>
        <taxon>Arthropoda</taxon>
        <taxon>Hexapoda</taxon>
        <taxon>Insecta</taxon>
        <taxon>Pterygota</taxon>
        <taxon>Neoptera</taxon>
        <taxon>Endopterygota</taxon>
        <taxon>Diptera</taxon>
        <taxon>Brachycera</taxon>
        <taxon>Muscomorpha</taxon>
        <taxon>Hippoboscoidea</taxon>
        <taxon>Glossinidae</taxon>
        <taxon>Glossina</taxon>
    </lineage>
</organism>
<evidence type="ECO:0000313" key="2">
    <source>
        <dbReference type="Proteomes" id="UP000091820"/>
    </source>
</evidence>
<dbReference type="SUPFAM" id="SSF52540">
    <property type="entry name" value="P-loop containing nucleoside triphosphate hydrolases"/>
    <property type="match status" value="1"/>
</dbReference>
<dbReference type="Gene3D" id="3.40.50.300">
    <property type="entry name" value="P-loop containing nucleotide triphosphate hydrolases"/>
    <property type="match status" value="1"/>
</dbReference>
<dbReference type="VEuPathDB" id="VectorBase:GBRI021135"/>
<evidence type="ECO:0008006" key="3">
    <source>
        <dbReference type="Google" id="ProtNLM"/>
    </source>
</evidence>
<protein>
    <recommendedName>
        <fullName evidence="3">AAA+ ATPase domain-containing protein</fullName>
    </recommendedName>
</protein>